<proteinExistence type="predicted"/>
<name>A0AA36LPD8_YERMO</name>
<comment type="caution">
    <text evidence="1">The sequence shown here is derived from an EMBL/GenBank/DDBJ whole genome shotgun (WGS) entry which is preliminary data.</text>
</comment>
<gene>
    <name evidence="1" type="ORF">ERS008502_02026</name>
</gene>
<evidence type="ECO:0000313" key="1">
    <source>
        <dbReference type="EMBL" id="CNI02410.1"/>
    </source>
</evidence>
<accession>A0AA36LPD8</accession>
<sequence>MKNHSSFAPTALNAVWKANMIHLMQRMSPELSSPGASKPFPNCNPAPAKRCGSSVLPAEVL</sequence>
<reference evidence="1 2" key="1">
    <citation type="submission" date="2015-03" db="EMBL/GenBank/DDBJ databases">
        <authorList>
            <consortium name="Pathogen Informatics"/>
            <person name="Murphy D."/>
        </authorList>
    </citation>
    <scope>NUCLEOTIDE SEQUENCE [LARGE SCALE GENOMIC DNA]</scope>
    <source>
        <strain evidence="1 2">FE82747</strain>
    </source>
</reference>
<dbReference type="Proteomes" id="UP000040841">
    <property type="component" value="Unassembled WGS sequence"/>
</dbReference>
<organism evidence="1 2">
    <name type="scientific">Yersinia mollaretii</name>
    <dbReference type="NCBI Taxonomy" id="33060"/>
    <lineage>
        <taxon>Bacteria</taxon>
        <taxon>Pseudomonadati</taxon>
        <taxon>Pseudomonadota</taxon>
        <taxon>Gammaproteobacteria</taxon>
        <taxon>Enterobacterales</taxon>
        <taxon>Yersiniaceae</taxon>
        <taxon>Yersinia</taxon>
    </lineage>
</organism>
<protein>
    <submittedName>
        <fullName evidence="1">Uncharacterized protein</fullName>
    </submittedName>
</protein>
<dbReference type="EMBL" id="CQBM01000003">
    <property type="protein sequence ID" value="CNI02410.1"/>
    <property type="molecule type" value="Genomic_DNA"/>
</dbReference>
<dbReference type="AlphaFoldDB" id="A0AA36LPD8"/>
<evidence type="ECO:0000313" key="2">
    <source>
        <dbReference type="Proteomes" id="UP000040841"/>
    </source>
</evidence>